<organism evidence="1 2">
    <name type="scientific">Meloidogyne enterolobii</name>
    <name type="common">Root-knot nematode worm</name>
    <name type="synonym">Meloidogyne mayaguensis</name>
    <dbReference type="NCBI Taxonomy" id="390850"/>
    <lineage>
        <taxon>Eukaryota</taxon>
        <taxon>Metazoa</taxon>
        <taxon>Ecdysozoa</taxon>
        <taxon>Nematoda</taxon>
        <taxon>Chromadorea</taxon>
        <taxon>Rhabditida</taxon>
        <taxon>Tylenchina</taxon>
        <taxon>Tylenchomorpha</taxon>
        <taxon>Tylenchoidea</taxon>
        <taxon>Meloidogynidae</taxon>
        <taxon>Meloidogyninae</taxon>
        <taxon>Meloidogyne</taxon>
    </lineage>
</organism>
<protein>
    <submittedName>
        <fullName evidence="1">Uncharacterized protein</fullName>
    </submittedName>
</protein>
<evidence type="ECO:0000313" key="1">
    <source>
        <dbReference type="EMBL" id="CAK5020148.1"/>
    </source>
</evidence>
<accession>A0ACB0XWB7</accession>
<keyword evidence="2" id="KW-1185">Reference proteome</keyword>
<dbReference type="Proteomes" id="UP001497535">
    <property type="component" value="Unassembled WGS sequence"/>
</dbReference>
<comment type="caution">
    <text evidence="1">The sequence shown here is derived from an EMBL/GenBank/DDBJ whole genome shotgun (WGS) entry which is preliminary data.</text>
</comment>
<gene>
    <name evidence="1" type="ORF">MENTE1834_LOCUS4348</name>
</gene>
<dbReference type="EMBL" id="CAVMJV010000003">
    <property type="protein sequence ID" value="CAK5020148.1"/>
    <property type="molecule type" value="Genomic_DNA"/>
</dbReference>
<name>A0ACB0XWB7_MELEN</name>
<proteinExistence type="predicted"/>
<sequence length="78" mass="9354">MRYTNYLSKVALTRQSYIFGKIPKYKFCPIFLNQKLTNGILFDKFIIKRNLFTNTNFSQKQKNLNLEELRIISETLNK</sequence>
<evidence type="ECO:0000313" key="2">
    <source>
        <dbReference type="Proteomes" id="UP001497535"/>
    </source>
</evidence>
<reference evidence="1" key="1">
    <citation type="submission" date="2023-11" db="EMBL/GenBank/DDBJ databases">
        <authorList>
            <person name="Poullet M."/>
        </authorList>
    </citation>
    <scope>NUCLEOTIDE SEQUENCE</scope>
    <source>
        <strain evidence="1">E1834</strain>
    </source>
</reference>